<keyword evidence="5" id="KW-0675">Receptor</keyword>
<dbReference type="RefSeq" id="WP_014223042.1">
    <property type="nucleotide sequence ID" value="NZ_LWBO01000001.1"/>
</dbReference>
<dbReference type="Proteomes" id="UP000192277">
    <property type="component" value="Unassembled WGS sequence"/>
</dbReference>
<comment type="caution">
    <text evidence="5">The sequence shown here is derived from an EMBL/GenBank/DDBJ whole genome shotgun (WGS) entry which is preliminary data.</text>
</comment>
<protein>
    <submittedName>
        <fullName evidence="5">TonB-dependent receptor</fullName>
    </submittedName>
</protein>
<reference evidence="5 6" key="1">
    <citation type="submission" date="2016-04" db="EMBL/GenBank/DDBJ databases">
        <authorList>
            <person name="Chen L."/>
            <person name="Zhuang W."/>
            <person name="Wang G."/>
        </authorList>
    </citation>
    <scope>NUCLEOTIDE SEQUENCE [LARGE SCALE GENOMIC DNA]</scope>
    <source>
        <strain evidence="6">GR20</strain>
    </source>
</reference>
<keyword evidence="6" id="KW-1185">Reference proteome</keyword>
<dbReference type="InterPro" id="IPR036942">
    <property type="entry name" value="Beta-barrel_TonB_sf"/>
</dbReference>
<evidence type="ECO:0000313" key="6">
    <source>
        <dbReference type="Proteomes" id="UP000192277"/>
    </source>
</evidence>
<dbReference type="Gene3D" id="2.40.170.20">
    <property type="entry name" value="TonB-dependent receptor, beta-barrel domain"/>
    <property type="match status" value="1"/>
</dbReference>
<evidence type="ECO:0000256" key="3">
    <source>
        <dbReference type="ARBA" id="ARBA00023237"/>
    </source>
</evidence>
<keyword evidence="4" id="KW-0732">Signal</keyword>
<evidence type="ECO:0000256" key="4">
    <source>
        <dbReference type="SAM" id="SignalP"/>
    </source>
</evidence>
<evidence type="ECO:0000256" key="1">
    <source>
        <dbReference type="ARBA" id="ARBA00004442"/>
    </source>
</evidence>
<accession>A0ABX3P639</accession>
<sequence>MLPLLPLLILLLSFLAGSAQTVVSGKVKDGKGRPVQGASISLKDTYDGATTDSLGAFHFKTTEKGEQVLLATSIGFKLQEQKITLSGATMHFDIVLKQEPNELTAVTITAGSFEASDTKRTTVLNSIDIVTTASANADITSAIKTLPGAQQVGESEGLFVRGGTAQETKVFIDGTLVNNFFFSSVPDIAQRGRFSPFIFKGTVFSSGGYSALYGQALSAALILESVDLPDKSSASLGISTVGVNGGFQKLSKNKNASWGVNYNYTNLAAYFAVIKQRPDNFKIPEFHNGEANFRIKTSKTGMLKFYGYFNYNQLGLRRPDIDSVELKNAFKLTNFNVYGNLSWKEKLGKKWHLYMGASYSNNTDKIGNELQDQQNVPVVMHLEPYDTKSFHVRSYGELAQIKTVFERRLYGLSAIRFGGEYMYFNDKNNYTNQYVTNGITAATDNFKAAFAEADIYLTNDLAAKFGGRVEHSSLLDKANIVPRISLAYRVGNKAQASLAYGIFYQKPEKDYYLRGYAYNNLLYTKATHYIANYQRVSRDYTLRIEGYYKKYQNLVKTYGTSNAGIIDSVATSGYGEAKGIELFWRDRKTLKNVDYWFSYSYLDTKRDYLNYPYAIQPNFAANHTASLVVKKFVTKIKTQFNGSYTFATGRPYYNIRYSSVSGKYQIADQGKTISYNNLSFSVNYLPTIGNAKSKNFTVWVFSVNNVLGTNQVYGYNYSFNGLRKDPILPTARRFYFVGCFLSFGVDRSEDVINSNL</sequence>
<dbReference type="InterPro" id="IPR008969">
    <property type="entry name" value="CarboxyPept-like_regulatory"/>
</dbReference>
<gene>
    <name evidence="5" type="ORF">A4D02_03790</name>
</gene>
<organism evidence="5 6">
    <name type="scientific">Niastella koreensis</name>
    <dbReference type="NCBI Taxonomy" id="354356"/>
    <lineage>
        <taxon>Bacteria</taxon>
        <taxon>Pseudomonadati</taxon>
        <taxon>Bacteroidota</taxon>
        <taxon>Chitinophagia</taxon>
        <taxon>Chitinophagales</taxon>
        <taxon>Chitinophagaceae</taxon>
        <taxon>Niastella</taxon>
    </lineage>
</organism>
<dbReference type="EMBL" id="LWBO01000001">
    <property type="protein sequence ID" value="OQP55441.1"/>
    <property type="molecule type" value="Genomic_DNA"/>
</dbReference>
<dbReference type="Gene3D" id="2.60.40.1120">
    <property type="entry name" value="Carboxypeptidase-like, regulatory domain"/>
    <property type="match status" value="1"/>
</dbReference>
<keyword evidence="3" id="KW-0998">Cell outer membrane</keyword>
<evidence type="ECO:0000313" key="5">
    <source>
        <dbReference type="EMBL" id="OQP55441.1"/>
    </source>
</evidence>
<keyword evidence="2" id="KW-0472">Membrane</keyword>
<name>A0ABX3P639_9BACT</name>
<feature type="chain" id="PRO_5046247165" evidence="4">
    <location>
        <begin position="19"/>
        <end position="756"/>
    </location>
</feature>
<feature type="signal peptide" evidence="4">
    <location>
        <begin position="1"/>
        <end position="18"/>
    </location>
</feature>
<evidence type="ECO:0000256" key="2">
    <source>
        <dbReference type="ARBA" id="ARBA00023136"/>
    </source>
</evidence>
<proteinExistence type="predicted"/>
<dbReference type="SUPFAM" id="SSF56935">
    <property type="entry name" value="Porins"/>
    <property type="match status" value="1"/>
</dbReference>
<dbReference type="SUPFAM" id="SSF49464">
    <property type="entry name" value="Carboxypeptidase regulatory domain-like"/>
    <property type="match status" value="1"/>
</dbReference>
<comment type="subcellular location">
    <subcellularLocation>
        <location evidence="1">Cell outer membrane</location>
    </subcellularLocation>
</comment>
<dbReference type="Pfam" id="PF13715">
    <property type="entry name" value="CarbopepD_reg_2"/>
    <property type="match status" value="1"/>
</dbReference>